<dbReference type="Proteomes" id="UP001194746">
    <property type="component" value="Unassembled WGS sequence"/>
</dbReference>
<dbReference type="AlphaFoldDB" id="A0AAD4CG95"/>
<organism evidence="1 2">
    <name type="scientific">Aspergillus nanangensis</name>
    <dbReference type="NCBI Taxonomy" id="2582783"/>
    <lineage>
        <taxon>Eukaryota</taxon>
        <taxon>Fungi</taxon>
        <taxon>Dikarya</taxon>
        <taxon>Ascomycota</taxon>
        <taxon>Pezizomycotina</taxon>
        <taxon>Eurotiomycetes</taxon>
        <taxon>Eurotiomycetidae</taxon>
        <taxon>Eurotiales</taxon>
        <taxon>Aspergillaceae</taxon>
        <taxon>Aspergillus</taxon>
        <taxon>Aspergillus subgen. Circumdati</taxon>
    </lineage>
</organism>
<evidence type="ECO:0000313" key="1">
    <source>
        <dbReference type="EMBL" id="KAF9885107.1"/>
    </source>
</evidence>
<protein>
    <submittedName>
        <fullName evidence="1">Uncharacterized protein</fullName>
    </submittedName>
</protein>
<keyword evidence="2" id="KW-1185">Reference proteome</keyword>
<gene>
    <name evidence="1" type="ORF">FE257_000747</name>
</gene>
<dbReference type="EMBL" id="VCAU01000104">
    <property type="protein sequence ID" value="KAF9885107.1"/>
    <property type="molecule type" value="Genomic_DNA"/>
</dbReference>
<accession>A0AAD4CG95</accession>
<reference evidence="1" key="2">
    <citation type="submission" date="2020-02" db="EMBL/GenBank/DDBJ databases">
        <authorList>
            <person name="Gilchrist C.L.M."/>
            <person name="Chooi Y.-H."/>
        </authorList>
    </citation>
    <scope>NUCLEOTIDE SEQUENCE</scope>
    <source>
        <strain evidence="1">MST-FP2251</strain>
    </source>
</reference>
<sequence>MKEFLWGRTLTFLRQTFRLSHLFLDLHRYTCVDGSCRLASKLLAWGWCNIWVHGTPQKVHVRGTSNAEKIAISRILDSQHLNRERSSVEVYDPARVIDKKELSRYNNVLREVCAKVSQRFQFIQRMDAKGHNMA</sequence>
<reference evidence="1" key="1">
    <citation type="journal article" date="2019" name="Beilstein J. Org. Chem.">
        <title>Nanangenines: drimane sesquiterpenoids as the dominant metabolite cohort of a novel Australian fungus, Aspergillus nanangensis.</title>
        <authorList>
            <person name="Lacey H.J."/>
            <person name="Gilchrist C.L.M."/>
            <person name="Crombie A."/>
            <person name="Kalaitzis J.A."/>
            <person name="Vuong D."/>
            <person name="Rutledge P.J."/>
            <person name="Turner P."/>
            <person name="Pitt J.I."/>
            <person name="Lacey E."/>
            <person name="Chooi Y.H."/>
            <person name="Piggott A.M."/>
        </authorList>
    </citation>
    <scope>NUCLEOTIDE SEQUENCE</scope>
    <source>
        <strain evidence="1">MST-FP2251</strain>
    </source>
</reference>
<evidence type="ECO:0000313" key="2">
    <source>
        <dbReference type="Proteomes" id="UP001194746"/>
    </source>
</evidence>
<proteinExistence type="predicted"/>
<comment type="caution">
    <text evidence="1">The sequence shown here is derived from an EMBL/GenBank/DDBJ whole genome shotgun (WGS) entry which is preliminary data.</text>
</comment>
<name>A0AAD4CG95_ASPNN</name>